<feature type="domain" description="NADH-rubredoxin oxidoreductase C-terminal" evidence="7">
    <location>
        <begin position="111"/>
        <end position="176"/>
    </location>
</feature>
<dbReference type="InterPro" id="IPR041575">
    <property type="entry name" value="Rubredoxin_C"/>
</dbReference>
<name>A0A248KHZ4_9ENTR</name>
<evidence type="ECO:0000313" key="9">
    <source>
        <dbReference type="Proteomes" id="UP000197098"/>
    </source>
</evidence>
<dbReference type="Gene3D" id="3.50.50.60">
    <property type="entry name" value="FAD/NAD(P)-binding domain"/>
    <property type="match status" value="1"/>
</dbReference>
<dbReference type="GO" id="GO:0016491">
    <property type="term" value="F:oxidoreductase activity"/>
    <property type="evidence" value="ECO:0007669"/>
    <property type="project" value="InterPro"/>
</dbReference>
<accession>A0A248KHZ4</accession>
<keyword evidence="3" id="KW-0285">Flavoprotein</keyword>
<protein>
    <recommendedName>
        <fullName evidence="10">FAD/NAD(P)-binding domain-containing protein</fullName>
    </recommendedName>
</protein>
<evidence type="ECO:0000256" key="1">
    <source>
        <dbReference type="ARBA" id="ARBA00001974"/>
    </source>
</evidence>
<feature type="compositionally biased region" description="Polar residues" evidence="5">
    <location>
        <begin position="179"/>
        <end position="189"/>
    </location>
</feature>
<evidence type="ECO:0008006" key="10">
    <source>
        <dbReference type="Google" id="ProtNLM"/>
    </source>
</evidence>
<organism evidence="8 9">
    <name type="scientific">Kluyvera genomosp. 3</name>
    <dbReference type="NCBI Taxonomy" id="2774055"/>
    <lineage>
        <taxon>Bacteria</taxon>
        <taxon>Pseudomonadati</taxon>
        <taxon>Pseudomonadota</taxon>
        <taxon>Gammaproteobacteria</taxon>
        <taxon>Enterobacterales</taxon>
        <taxon>Enterobacteriaceae</taxon>
        <taxon>Kluyvera</taxon>
    </lineage>
</organism>
<evidence type="ECO:0000259" key="7">
    <source>
        <dbReference type="Pfam" id="PF18267"/>
    </source>
</evidence>
<comment type="similarity">
    <text evidence="2">Belongs to the FAD-dependent oxidoreductase family.</text>
</comment>
<dbReference type="Gene3D" id="3.30.390.30">
    <property type="match status" value="1"/>
</dbReference>
<proteinExistence type="inferred from homology"/>
<dbReference type="Pfam" id="PF18267">
    <property type="entry name" value="Rubredoxin_C"/>
    <property type="match status" value="1"/>
</dbReference>
<dbReference type="EMBL" id="CP022114">
    <property type="protein sequence ID" value="ASG63318.1"/>
    <property type="molecule type" value="Genomic_DNA"/>
</dbReference>
<dbReference type="Proteomes" id="UP000197098">
    <property type="component" value="Chromosome"/>
</dbReference>
<feature type="domain" description="FAD/NAD(P)-binding" evidence="6">
    <location>
        <begin position="14"/>
        <end position="88"/>
    </location>
</feature>
<evidence type="ECO:0000313" key="8">
    <source>
        <dbReference type="EMBL" id="ASG63318.1"/>
    </source>
</evidence>
<dbReference type="AlphaFoldDB" id="A0A248KHZ4"/>
<evidence type="ECO:0000259" key="6">
    <source>
        <dbReference type="Pfam" id="PF07992"/>
    </source>
</evidence>
<dbReference type="InterPro" id="IPR036188">
    <property type="entry name" value="FAD/NAD-bd_sf"/>
</dbReference>
<evidence type="ECO:0000256" key="4">
    <source>
        <dbReference type="ARBA" id="ARBA00022827"/>
    </source>
</evidence>
<feature type="region of interest" description="Disordered" evidence="5">
    <location>
        <begin position="179"/>
        <end position="200"/>
    </location>
</feature>
<dbReference type="InterPro" id="IPR016156">
    <property type="entry name" value="FAD/NAD-linked_Rdtase_dimer_sf"/>
</dbReference>
<dbReference type="Pfam" id="PF07992">
    <property type="entry name" value="Pyr_redox_2"/>
    <property type="match status" value="1"/>
</dbReference>
<keyword evidence="4" id="KW-0274">FAD</keyword>
<sequence>MRAQRRHYADYPQAVVLDDGRRIPARRVVMATGVRPNIALAQRSGLACQRGIVVDRQLATAVAGVSAIGECCEVDGQTFGLVAPCMQQAEVLAARLCGKPIADFRWQDAGTRLKVTGIDLFSAGKVQADEGDEQWASLDPLSGHYRRLLVRDGKLSGVLLLGDCASAATFTDLLHSTQPAQAVGSSTNSRRSRRLQERKQ</sequence>
<dbReference type="InterPro" id="IPR023753">
    <property type="entry name" value="FAD/NAD-binding_dom"/>
</dbReference>
<dbReference type="PANTHER" id="PTHR43429:SF3">
    <property type="entry name" value="NITRITE REDUCTASE [NAD(P)H]"/>
    <property type="match status" value="1"/>
</dbReference>
<evidence type="ECO:0000256" key="3">
    <source>
        <dbReference type="ARBA" id="ARBA00022630"/>
    </source>
</evidence>
<comment type="cofactor">
    <cofactor evidence="1">
        <name>FAD</name>
        <dbReference type="ChEBI" id="CHEBI:57692"/>
    </cofactor>
</comment>
<dbReference type="PANTHER" id="PTHR43429">
    <property type="entry name" value="PYRIDINE NUCLEOTIDE-DISULFIDE OXIDOREDUCTASE DOMAIN-CONTAINING"/>
    <property type="match status" value="1"/>
</dbReference>
<reference evidence="8 9" key="1">
    <citation type="submission" date="2017-06" db="EMBL/GenBank/DDBJ databases">
        <title>Origin of plasmid-mediated fosfomycin resistance gene fosA3.</title>
        <authorList>
            <person name="Ito R."/>
            <person name="Pacey M.P."/>
            <person name="Doi Y."/>
        </authorList>
    </citation>
    <scope>NUCLEOTIDE SEQUENCE [LARGE SCALE GENOMIC DNA]</scope>
    <source>
        <strain evidence="8 9">YDC799</strain>
    </source>
</reference>
<dbReference type="InterPro" id="IPR050260">
    <property type="entry name" value="FAD-bd_OxRdtase"/>
</dbReference>
<evidence type="ECO:0000256" key="5">
    <source>
        <dbReference type="SAM" id="MobiDB-lite"/>
    </source>
</evidence>
<gene>
    <name evidence="8" type="ORF">CEW81_11010</name>
</gene>
<evidence type="ECO:0000256" key="2">
    <source>
        <dbReference type="ARBA" id="ARBA00006442"/>
    </source>
</evidence>
<dbReference type="SUPFAM" id="SSF51905">
    <property type="entry name" value="FAD/NAD(P)-binding domain"/>
    <property type="match status" value="1"/>
</dbReference>